<dbReference type="InterPro" id="IPR027470">
    <property type="entry name" value="Cation_efflux_CTD"/>
</dbReference>
<dbReference type="SUPFAM" id="SSF160240">
    <property type="entry name" value="Cation efflux protein cytoplasmic domain-like"/>
    <property type="match status" value="1"/>
</dbReference>
<organism evidence="10 11">
    <name type="scientific">Tulasnella calospora MUT 4182</name>
    <dbReference type="NCBI Taxonomy" id="1051891"/>
    <lineage>
        <taxon>Eukaryota</taxon>
        <taxon>Fungi</taxon>
        <taxon>Dikarya</taxon>
        <taxon>Basidiomycota</taxon>
        <taxon>Agaricomycotina</taxon>
        <taxon>Agaricomycetes</taxon>
        <taxon>Cantharellales</taxon>
        <taxon>Tulasnellaceae</taxon>
        <taxon>Tulasnella</taxon>
    </lineage>
</organism>
<proteinExistence type="predicted"/>
<reference evidence="10 11" key="1">
    <citation type="submission" date="2014-04" db="EMBL/GenBank/DDBJ databases">
        <authorList>
            <consortium name="DOE Joint Genome Institute"/>
            <person name="Kuo A."/>
            <person name="Girlanda M."/>
            <person name="Perotto S."/>
            <person name="Kohler A."/>
            <person name="Nagy L.G."/>
            <person name="Floudas D."/>
            <person name="Copeland A."/>
            <person name="Barry K.W."/>
            <person name="Cichocki N."/>
            <person name="Veneault-Fourrey C."/>
            <person name="LaButti K."/>
            <person name="Lindquist E.A."/>
            <person name="Lipzen A."/>
            <person name="Lundell T."/>
            <person name="Morin E."/>
            <person name="Murat C."/>
            <person name="Sun H."/>
            <person name="Tunlid A."/>
            <person name="Henrissat B."/>
            <person name="Grigoriev I.V."/>
            <person name="Hibbett D.S."/>
            <person name="Martin F."/>
            <person name="Nordberg H.P."/>
            <person name="Cantor M.N."/>
            <person name="Hua S.X."/>
        </authorList>
    </citation>
    <scope>NUCLEOTIDE SEQUENCE [LARGE SCALE GENOMIC DNA]</scope>
    <source>
        <strain evidence="10 11">MUT 4182</strain>
    </source>
</reference>
<dbReference type="PANTHER" id="PTHR43840:SF15">
    <property type="entry name" value="MITOCHONDRIAL METAL TRANSPORTER 1-RELATED"/>
    <property type="match status" value="1"/>
</dbReference>
<feature type="compositionally biased region" description="Basic and acidic residues" evidence="6">
    <location>
        <begin position="31"/>
        <end position="47"/>
    </location>
</feature>
<name>A0A0C3QT55_9AGAM</name>
<dbReference type="NCBIfam" id="TIGR01297">
    <property type="entry name" value="CDF"/>
    <property type="match status" value="1"/>
</dbReference>
<accession>A0A0C3QT55</accession>
<dbReference type="OrthoDB" id="435980at2759"/>
<evidence type="ECO:0000256" key="5">
    <source>
        <dbReference type="ARBA" id="ARBA00023136"/>
    </source>
</evidence>
<dbReference type="Gene3D" id="1.20.1510.10">
    <property type="entry name" value="Cation efflux protein transmembrane domain"/>
    <property type="match status" value="1"/>
</dbReference>
<keyword evidence="3" id="KW-0812">Transmembrane</keyword>
<dbReference type="Gene3D" id="3.30.70.1350">
    <property type="entry name" value="Cation efflux protein, cytoplasmic domain"/>
    <property type="match status" value="1"/>
</dbReference>
<dbReference type="Pfam" id="PF01545">
    <property type="entry name" value="Cation_efflux"/>
    <property type="match status" value="2"/>
</dbReference>
<gene>
    <name evidence="9" type="ORF">M407DRAFT_33625</name>
    <name evidence="10" type="ORF">M407DRAFT_68062</name>
</gene>
<reference evidence="10" key="3">
    <citation type="submission" date="2015-02" db="EMBL/GenBank/DDBJ databases">
        <title>Evolutionary Origins and Diversification of the Mycorrhizal Mutualists.</title>
        <authorList>
            <consortium name="DOE Joint Genome Institute"/>
            <consortium name="Mycorrhizal Genomics Consortium"/>
            <person name="Kohler A."/>
            <person name="Kuo A."/>
            <person name="Nagy L.G."/>
            <person name="Floudas D."/>
            <person name="Copeland A."/>
            <person name="Barry K.W."/>
            <person name="Cichocki N."/>
            <person name="Veneault-Fourrey C."/>
            <person name="LaButti K."/>
            <person name="Lindquist E.A."/>
            <person name="Lipzen A."/>
            <person name="Lundell T."/>
            <person name="Morin E."/>
            <person name="Murat C."/>
            <person name="Riley R."/>
            <person name="Ohm R."/>
            <person name="Sun H."/>
            <person name="Tunlid A."/>
            <person name="Henrissat B."/>
            <person name="Grigoriev I.V."/>
            <person name="Hibbett D.S."/>
            <person name="Martin F."/>
        </authorList>
    </citation>
    <scope>NUCLEOTIDE SEQUENCE</scope>
    <source>
        <strain evidence="10">MUT 4182</strain>
    </source>
</reference>
<feature type="compositionally biased region" description="Low complexity" evidence="6">
    <location>
        <begin position="7"/>
        <end position="26"/>
    </location>
</feature>
<dbReference type="PANTHER" id="PTHR43840">
    <property type="entry name" value="MITOCHONDRIAL METAL TRANSPORTER 1-RELATED"/>
    <property type="match status" value="1"/>
</dbReference>
<evidence type="ECO:0000313" key="10">
    <source>
        <dbReference type="EMBL" id="KIO31279.1"/>
    </source>
</evidence>
<dbReference type="EMBL" id="KN822964">
    <property type="protein sequence ID" value="KIO31279.1"/>
    <property type="molecule type" value="Genomic_DNA"/>
</dbReference>
<dbReference type="SUPFAM" id="SSF161111">
    <property type="entry name" value="Cation efflux protein transmembrane domain-like"/>
    <property type="match status" value="1"/>
</dbReference>
<evidence type="ECO:0000259" key="8">
    <source>
        <dbReference type="Pfam" id="PF16916"/>
    </source>
</evidence>
<keyword evidence="11" id="KW-1185">Reference proteome</keyword>
<dbReference type="STRING" id="1051891.A0A0C3QT55"/>
<dbReference type="InterPro" id="IPR036837">
    <property type="entry name" value="Cation_efflux_CTD_sf"/>
</dbReference>
<evidence type="ECO:0000256" key="2">
    <source>
        <dbReference type="ARBA" id="ARBA00022448"/>
    </source>
</evidence>
<dbReference type="GO" id="GO:0030003">
    <property type="term" value="P:intracellular monoatomic cation homeostasis"/>
    <property type="evidence" value="ECO:0007669"/>
    <property type="project" value="UniProtKB-ARBA"/>
</dbReference>
<sequence>MQRRRQTTNSSTTTTSTPTQNGSTSPKHSHHEHEHDHEHDHDHEGHSHSHGGIFHSHSHDHSAQDGQAEAVVKFMRGEGVDRGTKVTILGLLTNVGLTAVKGVAGWWFHSAALLAEAGHSLSDLLADFVTLVCWRMSRRPPTDNYPYGFGKFETFGTATVSLLLIGAALAIGHHSYSTVLHVIEPTIHAMQAGPAQEILKTFVDYNMTALDAVKGILPHAHAHGAGHSHEHEAAGVVHSVDINAAWFALASVFTKEWIYRLTKKVADEEKSPVLDANAQHHRSDAYSSAVAFAAIVGTWAVPGLPLDALGGTIISILIFQQGWGLFKGAMRDLTDAGVSENTRRALRKIVDPLVTPPTSASTSSYPNTNSILAIRNVRAIRSGSVMFVDLTADVSPLMTVREAHHVEDRIRNAITSKRSEVREVRIHLHALEDGQFPKKTNGNGPC</sequence>
<dbReference type="InterPro" id="IPR050291">
    <property type="entry name" value="CDF_Transporter"/>
</dbReference>
<evidence type="ECO:0000259" key="7">
    <source>
        <dbReference type="Pfam" id="PF01545"/>
    </source>
</evidence>
<comment type="subcellular location">
    <subcellularLocation>
        <location evidence="1">Membrane</location>
        <topology evidence="1">Multi-pass membrane protein</topology>
    </subcellularLocation>
</comment>
<dbReference type="GO" id="GO:0098771">
    <property type="term" value="P:inorganic ion homeostasis"/>
    <property type="evidence" value="ECO:0007669"/>
    <property type="project" value="UniProtKB-ARBA"/>
</dbReference>
<feature type="domain" description="Cation efflux protein transmembrane" evidence="7">
    <location>
        <begin position="88"/>
        <end position="188"/>
    </location>
</feature>
<dbReference type="InterPro" id="IPR058533">
    <property type="entry name" value="Cation_efflux_TM"/>
</dbReference>
<feature type="region of interest" description="Disordered" evidence="6">
    <location>
        <begin position="1"/>
        <end position="66"/>
    </location>
</feature>
<reference evidence="11" key="2">
    <citation type="submission" date="2015-01" db="EMBL/GenBank/DDBJ databases">
        <title>Evolutionary Origins and Diversification of the Mycorrhizal Mutualists.</title>
        <authorList>
            <consortium name="DOE Joint Genome Institute"/>
            <consortium name="Mycorrhizal Genomics Consortium"/>
            <person name="Kohler A."/>
            <person name="Kuo A."/>
            <person name="Nagy L.G."/>
            <person name="Floudas D."/>
            <person name="Copeland A."/>
            <person name="Barry K.W."/>
            <person name="Cichocki N."/>
            <person name="Veneault-Fourrey C."/>
            <person name="LaButti K."/>
            <person name="Lindquist E.A."/>
            <person name="Lipzen A."/>
            <person name="Lundell T."/>
            <person name="Morin E."/>
            <person name="Murat C."/>
            <person name="Riley R."/>
            <person name="Ohm R."/>
            <person name="Sun H."/>
            <person name="Tunlid A."/>
            <person name="Henrissat B."/>
            <person name="Grigoriev I.V."/>
            <person name="Hibbett D.S."/>
            <person name="Martin F."/>
        </authorList>
    </citation>
    <scope>NUCLEOTIDE SEQUENCE [LARGE SCALE GENOMIC DNA]</scope>
    <source>
        <strain evidence="11">MUT 4182</strain>
    </source>
</reference>
<dbReference type="Proteomes" id="UP000054248">
    <property type="component" value="Unassembled WGS sequence"/>
</dbReference>
<dbReference type="EMBL" id="KN823496">
    <property type="protein sequence ID" value="KIO16716.1"/>
    <property type="molecule type" value="Genomic_DNA"/>
</dbReference>
<evidence type="ECO:0000313" key="9">
    <source>
        <dbReference type="EMBL" id="KIO16716.1"/>
    </source>
</evidence>
<dbReference type="InterPro" id="IPR002524">
    <property type="entry name" value="Cation_efflux"/>
</dbReference>
<evidence type="ECO:0000256" key="3">
    <source>
        <dbReference type="ARBA" id="ARBA00022692"/>
    </source>
</evidence>
<dbReference type="HOGENOM" id="CLU_013430_12_0_1"/>
<keyword evidence="5" id="KW-0472">Membrane</keyword>
<dbReference type="InterPro" id="IPR027469">
    <property type="entry name" value="Cation_efflux_TMD_sf"/>
</dbReference>
<dbReference type="GO" id="GO:0016020">
    <property type="term" value="C:membrane"/>
    <property type="evidence" value="ECO:0007669"/>
    <property type="project" value="UniProtKB-SubCell"/>
</dbReference>
<feature type="domain" description="Cation efflux protein cytoplasmic" evidence="8">
    <location>
        <begin position="371"/>
        <end position="428"/>
    </location>
</feature>
<evidence type="ECO:0000313" key="11">
    <source>
        <dbReference type="Proteomes" id="UP000054248"/>
    </source>
</evidence>
<evidence type="ECO:0000256" key="1">
    <source>
        <dbReference type="ARBA" id="ARBA00004141"/>
    </source>
</evidence>
<dbReference type="Pfam" id="PF16916">
    <property type="entry name" value="ZT_dimer"/>
    <property type="match status" value="1"/>
</dbReference>
<evidence type="ECO:0000256" key="6">
    <source>
        <dbReference type="SAM" id="MobiDB-lite"/>
    </source>
</evidence>
<dbReference type="GO" id="GO:0008324">
    <property type="term" value="F:monoatomic cation transmembrane transporter activity"/>
    <property type="evidence" value="ECO:0007669"/>
    <property type="project" value="InterPro"/>
</dbReference>
<protein>
    <submittedName>
        <fullName evidence="10">Uncharacterized protein</fullName>
    </submittedName>
</protein>
<keyword evidence="4" id="KW-1133">Transmembrane helix</keyword>
<keyword evidence="2" id="KW-0813">Transport</keyword>
<feature type="domain" description="Cation efflux protein transmembrane" evidence="7">
    <location>
        <begin position="244"/>
        <end position="333"/>
    </location>
</feature>
<evidence type="ECO:0000256" key="4">
    <source>
        <dbReference type="ARBA" id="ARBA00022989"/>
    </source>
</evidence>
<dbReference type="AlphaFoldDB" id="A0A0C3QT55"/>